<proteinExistence type="predicted"/>
<protein>
    <submittedName>
        <fullName evidence="2">Serine/threonine-protein kinase BRSK2</fullName>
    </submittedName>
</protein>
<evidence type="ECO:0000313" key="1">
    <source>
        <dbReference type="Proteomes" id="UP000887580"/>
    </source>
</evidence>
<name>A0AC35ESS5_9BILA</name>
<accession>A0AC35ESS5</accession>
<evidence type="ECO:0000313" key="2">
    <source>
        <dbReference type="WBParaSite" id="PS1159_v2.g10378.t1"/>
    </source>
</evidence>
<dbReference type="WBParaSite" id="PS1159_v2.g10378.t1">
    <property type="protein sequence ID" value="PS1159_v2.g10378.t1"/>
    <property type="gene ID" value="PS1159_v2.g10378"/>
</dbReference>
<organism evidence="1 2">
    <name type="scientific">Panagrolaimus sp. PS1159</name>
    <dbReference type="NCBI Taxonomy" id="55785"/>
    <lineage>
        <taxon>Eukaryota</taxon>
        <taxon>Metazoa</taxon>
        <taxon>Ecdysozoa</taxon>
        <taxon>Nematoda</taxon>
        <taxon>Chromadorea</taxon>
        <taxon>Rhabditida</taxon>
        <taxon>Tylenchina</taxon>
        <taxon>Panagrolaimomorpha</taxon>
        <taxon>Panagrolaimoidea</taxon>
        <taxon>Panagrolaimidae</taxon>
        <taxon>Panagrolaimus</taxon>
    </lineage>
</organism>
<dbReference type="Proteomes" id="UP000887580">
    <property type="component" value="Unplaced"/>
</dbReference>
<sequence length="301" mass="32790">IHELSHSVVGQNSFKVEYKRGPAVGGGVFSRGVKMQVDIIVSNQSESPDRPLYVVQFTLLAGPTRRFRRLVDHLSAVLQSNSQQRSSTERAQQAALMVRPRRLSDSSVSSACSENETNYVNNIPGISANALPHVRSQNDRVESRSYVCSRSGSNASNTGISSSNVNKNVRIDHQSIAGGSLRISSTSTSANNAKNRRNTTGAVLDDVVGQINATNLIFGHSPKSAGPSKSTQNQQQQRIWRPLMETLSSPKTTGPSKSTQNQQQQQQRIWRPLLETVSSPKTTGESPIMKTPVSGRKSTPR</sequence>
<reference evidence="2" key="1">
    <citation type="submission" date="2022-11" db="UniProtKB">
        <authorList>
            <consortium name="WormBaseParasite"/>
        </authorList>
    </citation>
    <scope>IDENTIFICATION</scope>
</reference>